<dbReference type="Pfam" id="PF01476">
    <property type="entry name" value="LysM"/>
    <property type="match status" value="1"/>
</dbReference>
<protein>
    <recommendedName>
        <fullName evidence="2">LysM domain-containing protein</fullName>
    </recommendedName>
</protein>
<accession>A0A843UDZ5</accession>
<dbReference type="EMBL" id="NMUH01000492">
    <property type="protein sequence ID" value="MQL80150.1"/>
    <property type="molecule type" value="Genomic_DNA"/>
</dbReference>
<keyword evidence="4" id="KW-1185">Reference proteome</keyword>
<dbReference type="InterPro" id="IPR036779">
    <property type="entry name" value="LysM_dom_sf"/>
</dbReference>
<feature type="region of interest" description="Disordered" evidence="1">
    <location>
        <begin position="1"/>
        <end position="25"/>
    </location>
</feature>
<dbReference type="Proteomes" id="UP000652761">
    <property type="component" value="Unassembled WGS sequence"/>
</dbReference>
<dbReference type="InterPro" id="IPR018392">
    <property type="entry name" value="LysM"/>
</dbReference>
<dbReference type="SUPFAM" id="SSF54106">
    <property type="entry name" value="LysM domain"/>
    <property type="match status" value="1"/>
</dbReference>
<feature type="compositionally biased region" description="Basic and acidic residues" evidence="1">
    <location>
        <begin position="77"/>
        <end position="90"/>
    </location>
</feature>
<evidence type="ECO:0000313" key="3">
    <source>
        <dbReference type="EMBL" id="MQL80150.1"/>
    </source>
</evidence>
<dbReference type="CDD" id="cd00118">
    <property type="entry name" value="LysM"/>
    <property type="match status" value="1"/>
</dbReference>
<dbReference type="AlphaFoldDB" id="A0A843UDZ5"/>
<feature type="compositionally biased region" description="Pro residues" evidence="1">
    <location>
        <begin position="50"/>
        <end position="74"/>
    </location>
</feature>
<dbReference type="PANTHER" id="PTHR33734:SF26">
    <property type="entry name" value="LYSM DOMAIN-CONTAINING PROTEIN"/>
    <property type="match status" value="1"/>
</dbReference>
<dbReference type="OrthoDB" id="2107166at2759"/>
<proteinExistence type="predicted"/>
<evidence type="ECO:0000259" key="2">
    <source>
        <dbReference type="PROSITE" id="PS51782"/>
    </source>
</evidence>
<comment type="caution">
    <text evidence="3">The sequence shown here is derived from an EMBL/GenBank/DDBJ whole genome shotgun (WGS) entry which is preliminary data.</text>
</comment>
<evidence type="ECO:0000313" key="4">
    <source>
        <dbReference type="Proteomes" id="UP000652761"/>
    </source>
</evidence>
<dbReference type="PANTHER" id="PTHR33734">
    <property type="entry name" value="LYSM DOMAIN-CONTAINING GPI-ANCHORED PROTEIN 2"/>
    <property type="match status" value="1"/>
</dbReference>
<feature type="compositionally biased region" description="Gly residues" evidence="1">
    <location>
        <begin position="9"/>
        <end position="20"/>
    </location>
</feature>
<dbReference type="PROSITE" id="PS51782">
    <property type="entry name" value="LYSM"/>
    <property type="match status" value="1"/>
</dbReference>
<gene>
    <name evidence="3" type="ORF">Taro_012613</name>
</gene>
<feature type="region of interest" description="Disordered" evidence="1">
    <location>
        <begin position="49"/>
        <end position="105"/>
    </location>
</feature>
<sequence>MSSSAQQPGSGGDGGRGGEGGSKDDAVSKAAGFVVFSGIAMNIVKALTPKFPPLKPLPPPQQPQHPPPPQPSLLPPLHDEATKPAAREAEPSCGPAEPPPKAPQTVEIVQGDTLWGLSRKYGVPISEIKKANGLTGDTIYAGKKLVIP</sequence>
<evidence type="ECO:0000256" key="1">
    <source>
        <dbReference type="SAM" id="MobiDB-lite"/>
    </source>
</evidence>
<dbReference type="Gene3D" id="3.10.350.10">
    <property type="entry name" value="LysM domain"/>
    <property type="match status" value="1"/>
</dbReference>
<dbReference type="SMART" id="SM00257">
    <property type="entry name" value="LysM"/>
    <property type="match status" value="1"/>
</dbReference>
<organism evidence="3 4">
    <name type="scientific">Colocasia esculenta</name>
    <name type="common">Wild taro</name>
    <name type="synonym">Arum esculentum</name>
    <dbReference type="NCBI Taxonomy" id="4460"/>
    <lineage>
        <taxon>Eukaryota</taxon>
        <taxon>Viridiplantae</taxon>
        <taxon>Streptophyta</taxon>
        <taxon>Embryophyta</taxon>
        <taxon>Tracheophyta</taxon>
        <taxon>Spermatophyta</taxon>
        <taxon>Magnoliopsida</taxon>
        <taxon>Liliopsida</taxon>
        <taxon>Araceae</taxon>
        <taxon>Aroideae</taxon>
        <taxon>Colocasieae</taxon>
        <taxon>Colocasia</taxon>
    </lineage>
</organism>
<feature type="domain" description="LysM" evidence="2">
    <location>
        <begin position="104"/>
        <end position="147"/>
    </location>
</feature>
<name>A0A843UDZ5_COLES</name>
<reference evidence="3" key="1">
    <citation type="submission" date="2017-07" db="EMBL/GenBank/DDBJ databases">
        <title>Taro Niue Genome Assembly and Annotation.</title>
        <authorList>
            <person name="Atibalentja N."/>
            <person name="Keating K."/>
            <person name="Fields C.J."/>
        </authorList>
    </citation>
    <scope>NUCLEOTIDE SEQUENCE</scope>
    <source>
        <strain evidence="3">Niue_2</strain>
        <tissue evidence="3">Leaf</tissue>
    </source>
</reference>